<keyword evidence="3" id="KW-0808">Transferase</keyword>
<dbReference type="GO" id="GO:0016757">
    <property type="term" value="F:glycosyltransferase activity"/>
    <property type="evidence" value="ECO:0007669"/>
    <property type="project" value="UniProtKB-KW"/>
</dbReference>
<proteinExistence type="predicted"/>
<gene>
    <name evidence="3" type="primary">COLGALT1_3</name>
    <name evidence="3" type="ORF">P7K49_033580</name>
</gene>
<feature type="region of interest" description="Disordered" evidence="1">
    <location>
        <begin position="29"/>
        <end position="79"/>
    </location>
</feature>
<evidence type="ECO:0000259" key="2">
    <source>
        <dbReference type="Pfam" id="PF01755"/>
    </source>
</evidence>
<protein>
    <submittedName>
        <fullName evidence="3">Procollagen galactosyltransferase 1</fullName>
    </submittedName>
</protein>
<dbReference type="InterPro" id="IPR002654">
    <property type="entry name" value="Glyco_trans_25"/>
</dbReference>
<dbReference type="Proteomes" id="UP001266305">
    <property type="component" value="Unassembled WGS sequence"/>
</dbReference>
<sequence length="119" mass="13631">MWAERGHLCGQSQAYWEPWSRWGKRTGERLEAPASATPRRLCPTVKHQPPEPSRFISAPTKTPDKMGFDEVGGSSGSGHSRLQVFMINLRRRQDRRERMLRSLQEQGIECRLVEAVDGK</sequence>
<reference evidence="3 4" key="1">
    <citation type="submission" date="2023-05" db="EMBL/GenBank/DDBJ databases">
        <title>B98-5 Cell Line De Novo Hybrid Assembly: An Optical Mapping Approach.</title>
        <authorList>
            <person name="Kananen K."/>
            <person name="Auerbach J.A."/>
            <person name="Kautto E."/>
            <person name="Blachly J.S."/>
        </authorList>
    </citation>
    <scope>NUCLEOTIDE SEQUENCE [LARGE SCALE GENOMIC DNA]</scope>
    <source>
        <strain evidence="3">B95-8</strain>
        <tissue evidence="3">Cell line</tissue>
    </source>
</reference>
<accession>A0ABQ9TSA1</accession>
<comment type="caution">
    <text evidence="3">The sequence shown here is derived from an EMBL/GenBank/DDBJ whole genome shotgun (WGS) entry which is preliminary data.</text>
</comment>
<name>A0ABQ9TSA1_SAGOE</name>
<evidence type="ECO:0000313" key="3">
    <source>
        <dbReference type="EMBL" id="KAK2087673.1"/>
    </source>
</evidence>
<evidence type="ECO:0000313" key="4">
    <source>
        <dbReference type="Proteomes" id="UP001266305"/>
    </source>
</evidence>
<organism evidence="3 4">
    <name type="scientific">Saguinus oedipus</name>
    <name type="common">Cotton-top tamarin</name>
    <name type="synonym">Oedipomidas oedipus</name>
    <dbReference type="NCBI Taxonomy" id="9490"/>
    <lineage>
        <taxon>Eukaryota</taxon>
        <taxon>Metazoa</taxon>
        <taxon>Chordata</taxon>
        <taxon>Craniata</taxon>
        <taxon>Vertebrata</taxon>
        <taxon>Euteleostomi</taxon>
        <taxon>Mammalia</taxon>
        <taxon>Eutheria</taxon>
        <taxon>Euarchontoglires</taxon>
        <taxon>Primates</taxon>
        <taxon>Haplorrhini</taxon>
        <taxon>Platyrrhini</taxon>
        <taxon>Cebidae</taxon>
        <taxon>Callitrichinae</taxon>
        <taxon>Saguinus</taxon>
    </lineage>
</organism>
<feature type="domain" description="Glycosyl transferase family 25" evidence="2">
    <location>
        <begin position="83"/>
        <end position="119"/>
    </location>
</feature>
<dbReference type="Pfam" id="PF01755">
    <property type="entry name" value="Glyco_transf_25"/>
    <property type="match status" value="1"/>
</dbReference>
<evidence type="ECO:0000256" key="1">
    <source>
        <dbReference type="SAM" id="MobiDB-lite"/>
    </source>
</evidence>
<dbReference type="EMBL" id="JASSZA010000019">
    <property type="protein sequence ID" value="KAK2087673.1"/>
    <property type="molecule type" value="Genomic_DNA"/>
</dbReference>
<keyword evidence="4" id="KW-1185">Reference proteome</keyword>
<keyword evidence="3" id="KW-0328">Glycosyltransferase</keyword>